<dbReference type="EMBL" id="OCND01000001">
    <property type="protein sequence ID" value="SOD51627.1"/>
    <property type="molecule type" value="Genomic_DNA"/>
</dbReference>
<feature type="transmembrane region" description="Helical" evidence="1">
    <location>
        <begin position="153"/>
        <end position="174"/>
    </location>
</feature>
<evidence type="ECO:0000313" key="2">
    <source>
        <dbReference type="EMBL" id="SOD51627.1"/>
    </source>
</evidence>
<dbReference type="Proteomes" id="UP000219374">
    <property type="component" value="Unassembled WGS sequence"/>
</dbReference>
<name>A0A286CYZ9_9GAMM</name>
<evidence type="ECO:0000313" key="3">
    <source>
        <dbReference type="Proteomes" id="UP000219374"/>
    </source>
</evidence>
<dbReference type="RefSeq" id="WP_176520152.1">
    <property type="nucleotide sequence ID" value="NZ_OCND01000001.1"/>
</dbReference>
<feature type="transmembrane region" description="Helical" evidence="1">
    <location>
        <begin position="73"/>
        <end position="93"/>
    </location>
</feature>
<feature type="transmembrane region" description="Helical" evidence="1">
    <location>
        <begin position="43"/>
        <end position="61"/>
    </location>
</feature>
<keyword evidence="1" id="KW-0812">Transmembrane</keyword>
<organism evidence="2 3">
    <name type="scientific">Pseudoxanthomonas wuyuanensis</name>
    <dbReference type="NCBI Taxonomy" id="1073196"/>
    <lineage>
        <taxon>Bacteria</taxon>
        <taxon>Pseudomonadati</taxon>
        <taxon>Pseudomonadota</taxon>
        <taxon>Gammaproteobacteria</taxon>
        <taxon>Lysobacterales</taxon>
        <taxon>Lysobacteraceae</taxon>
        <taxon>Pseudoxanthomonas</taxon>
    </lineage>
</organism>
<feature type="transmembrane region" description="Helical" evidence="1">
    <location>
        <begin position="194"/>
        <end position="212"/>
    </location>
</feature>
<sequence>MRTDASVTSAARPDSLTFAWLYQRVQSYVVESHQPNASKLEKWSFWFGLGMAGIGLGADALTRWVPPTVVTPVAVVCLIAELVGLTVSVGLMIRRELPQFVRPRESHAVALDVDFAKWWDVVADLRRFPRREREARLRFVTTLRYSMSERMGLLLGGIQRLGILPLLVALYLQFRNWEWGDWTSAFDVNLVAGLLIWTMLLLYAGGWFLVGLRFQLDAYVSLLESSLED</sequence>
<proteinExistence type="predicted"/>
<evidence type="ECO:0000256" key="1">
    <source>
        <dbReference type="SAM" id="Phobius"/>
    </source>
</evidence>
<accession>A0A286CYZ9</accession>
<protein>
    <submittedName>
        <fullName evidence="2">Uncharacterized protein</fullName>
    </submittedName>
</protein>
<reference evidence="2 3" key="1">
    <citation type="submission" date="2017-09" db="EMBL/GenBank/DDBJ databases">
        <authorList>
            <person name="Ehlers B."/>
            <person name="Leendertz F.H."/>
        </authorList>
    </citation>
    <scope>NUCLEOTIDE SEQUENCE [LARGE SCALE GENOMIC DNA]</scope>
    <source>
        <strain evidence="2 3">CGMCC 1.10978</strain>
    </source>
</reference>
<keyword evidence="1" id="KW-1133">Transmembrane helix</keyword>
<dbReference type="AlphaFoldDB" id="A0A286CYZ9"/>
<gene>
    <name evidence="2" type="ORF">SAMN06296416_101753</name>
</gene>
<keyword evidence="1" id="KW-0472">Membrane</keyword>
<keyword evidence="3" id="KW-1185">Reference proteome</keyword>